<evidence type="ECO:0000313" key="3">
    <source>
        <dbReference type="Proteomes" id="UP000295510"/>
    </source>
</evidence>
<dbReference type="SUPFAM" id="SSF143422">
    <property type="entry name" value="Transposase IS200-like"/>
    <property type="match status" value="1"/>
</dbReference>
<dbReference type="PANTHER" id="PTHR34322:SF2">
    <property type="entry name" value="TRANSPOSASE IS200-LIKE DOMAIN-CONTAINING PROTEIN"/>
    <property type="match status" value="1"/>
</dbReference>
<comment type="caution">
    <text evidence="2">The sequence shown here is derived from an EMBL/GenBank/DDBJ whole genome shotgun (WGS) entry which is preliminary data.</text>
</comment>
<dbReference type="Gene3D" id="3.30.70.1290">
    <property type="entry name" value="Transposase IS200-like"/>
    <property type="match status" value="1"/>
</dbReference>
<reference evidence="2 3" key="1">
    <citation type="submission" date="2019-03" db="EMBL/GenBank/DDBJ databases">
        <title>Genomic Encyclopedia of Type Strains, Phase IV (KMG-IV): sequencing the most valuable type-strain genomes for metagenomic binning, comparative biology and taxonomic classification.</title>
        <authorList>
            <person name="Goeker M."/>
        </authorList>
    </citation>
    <scope>NUCLEOTIDE SEQUENCE [LARGE SCALE GENOMIC DNA]</scope>
    <source>
        <strain evidence="2 3">DSM 19605</strain>
    </source>
</reference>
<dbReference type="AlphaFoldDB" id="A0A4R6U9Y8"/>
<evidence type="ECO:0000259" key="1">
    <source>
        <dbReference type="SMART" id="SM01321"/>
    </source>
</evidence>
<accession>A0A4R6U9Y8</accession>
<dbReference type="Proteomes" id="UP000295510">
    <property type="component" value="Unassembled WGS sequence"/>
</dbReference>
<dbReference type="GO" id="GO:0003677">
    <property type="term" value="F:DNA binding"/>
    <property type="evidence" value="ECO:0007669"/>
    <property type="project" value="InterPro"/>
</dbReference>
<proteinExistence type="predicted"/>
<organism evidence="2 3">
    <name type="scientific">Tepidicella xavieri</name>
    <dbReference type="NCBI Taxonomy" id="360241"/>
    <lineage>
        <taxon>Bacteria</taxon>
        <taxon>Pseudomonadati</taxon>
        <taxon>Pseudomonadota</taxon>
        <taxon>Betaproteobacteria</taxon>
        <taxon>Burkholderiales</taxon>
        <taxon>Tepidicella</taxon>
    </lineage>
</organism>
<gene>
    <name evidence="2" type="ORF">DFR43_10779</name>
</gene>
<feature type="domain" description="Transposase IS200-like" evidence="1">
    <location>
        <begin position="1"/>
        <end position="84"/>
    </location>
</feature>
<dbReference type="InterPro" id="IPR036515">
    <property type="entry name" value="Transposase_17_sf"/>
</dbReference>
<dbReference type="InterPro" id="IPR002686">
    <property type="entry name" value="Transposase_17"/>
</dbReference>
<protein>
    <submittedName>
        <fullName evidence="2">Putative transposase</fullName>
    </submittedName>
</protein>
<dbReference type="EMBL" id="SNYL01000007">
    <property type="protein sequence ID" value="TDQ43311.1"/>
    <property type="molecule type" value="Genomic_DNA"/>
</dbReference>
<dbReference type="GO" id="GO:0004803">
    <property type="term" value="F:transposase activity"/>
    <property type="evidence" value="ECO:0007669"/>
    <property type="project" value="InterPro"/>
</dbReference>
<dbReference type="GO" id="GO:0006313">
    <property type="term" value="P:DNA transposition"/>
    <property type="evidence" value="ECO:0007669"/>
    <property type="project" value="InterPro"/>
</dbReference>
<name>A0A4R6U9Y8_9BURK</name>
<dbReference type="SMART" id="SM01321">
    <property type="entry name" value="Y1_Tnp"/>
    <property type="match status" value="1"/>
</dbReference>
<dbReference type="PANTHER" id="PTHR34322">
    <property type="entry name" value="TRANSPOSASE, Y1_TNP DOMAIN-CONTAINING"/>
    <property type="match status" value="1"/>
</dbReference>
<evidence type="ECO:0000313" key="2">
    <source>
        <dbReference type="EMBL" id="TDQ43311.1"/>
    </source>
</evidence>
<sequence>MEHARQHGVKLHAYTLLDSAVHLLLTPGDDRALSLTMQAVGRAYGRRFNVRHGRSGTLWEGRFRCTVVEPAEALLNCMVFVDTEAVVQGVAATPQAHAWSSHAHYVGQRTDAALVAPAPYWELGNTPFAREAAYAERVAAGLDAAERRRLLDAALKGWAYGSPAFVQSLQTLTPRRLERGRVGRPRKSVG</sequence>
<keyword evidence="3" id="KW-1185">Reference proteome</keyword>